<evidence type="ECO:0000256" key="8">
    <source>
        <dbReference type="ARBA" id="ARBA00022692"/>
    </source>
</evidence>
<dbReference type="SUPFAM" id="SSF160964">
    <property type="entry name" value="MalF N-terminal region-like"/>
    <property type="match status" value="1"/>
</dbReference>
<name>A0ABY4S4P4_AQUTE</name>
<feature type="transmembrane region" description="Helical" evidence="11">
    <location>
        <begin position="325"/>
        <end position="345"/>
    </location>
</feature>
<keyword evidence="6 12" id="KW-0997">Cell inner membrane</keyword>
<keyword evidence="10 11" id="KW-0472">Membrane</keyword>
<dbReference type="CDD" id="cd06261">
    <property type="entry name" value="TM_PBP2"/>
    <property type="match status" value="1"/>
</dbReference>
<evidence type="ECO:0000256" key="10">
    <source>
        <dbReference type="ARBA" id="ARBA00023136"/>
    </source>
</evidence>
<keyword evidence="5" id="KW-1003">Cell membrane</keyword>
<gene>
    <name evidence="14" type="primary">malF</name>
    <name evidence="14" type="ORF">MW290_12980</name>
</gene>
<keyword evidence="15" id="KW-1185">Reference proteome</keyword>
<reference evidence="14" key="1">
    <citation type="submission" date="2022-05" db="EMBL/GenBank/DDBJ databases">
        <title>An RpoN-dependent PEP-CTERM gene is involved in floc formation of an Aquincola tertiaricarbonis strain.</title>
        <authorList>
            <person name="Qiu D."/>
            <person name="Xia M."/>
        </authorList>
    </citation>
    <scope>NUCLEOTIDE SEQUENCE</scope>
    <source>
        <strain evidence="14">RN12</strain>
    </source>
</reference>
<dbReference type="Gene3D" id="2.40.430.10">
    <property type="entry name" value="D-maltodextrin-binding protein, MBP"/>
    <property type="match status" value="1"/>
</dbReference>
<evidence type="ECO:0000256" key="9">
    <source>
        <dbReference type="ARBA" id="ARBA00022989"/>
    </source>
</evidence>
<feature type="transmembrane region" description="Helical" evidence="11">
    <location>
        <begin position="285"/>
        <end position="313"/>
    </location>
</feature>
<evidence type="ECO:0000256" key="11">
    <source>
        <dbReference type="RuleBase" id="RU363032"/>
    </source>
</evidence>
<feature type="domain" description="ABC transmembrane type-1" evidence="13">
    <location>
        <begin position="286"/>
        <end position="509"/>
    </location>
</feature>
<dbReference type="InterPro" id="IPR035277">
    <property type="entry name" value="MalF_N"/>
</dbReference>
<dbReference type="Gene3D" id="1.10.3720.10">
    <property type="entry name" value="MetI-like"/>
    <property type="match status" value="1"/>
</dbReference>
<evidence type="ECO:0000256" key="1">
    <source>
        <dbReference type="ARBA" id="ARBA00002264"/>
    </source>
</evidence>
<feature type="transmembrane region" description="Helical" evidence="11">
    <location>
        <begin position="375"/>
        <end position="397"/>
    </location>
</feature>
<evidence type="ECO:0000256" key="6">
    <source>
        <dbReference type="ARBA" id="ARBA00022519"/>
    </source>
</evidence>
<organism evidence="14 15">
    <name type="scientific">Aquincola tertiaricarbonis</name>
    <dbReference type="NCBI Taxonomy" id="391953"/>
    <lineage>
        <taxon>Bacteria</taxon>
        <taxon>Pseudomonadati</taxon>
        <taxon>Pseudomonadota</taxon>
        <taxon>Betaproteobacteria</taxon>
        <taxon>Burkholderiales</taxon>
        <taxon>Sphaerotilaceae</taxon>
        <taxon>Aquincola</taxon>
    </lineage>
</organism>
<dbReference type="NCBIfam" id="NF008232">
    <property type="entry name" value="PRK10999.1"/>
    <property type="match status" value="1"/>
</dbReference>
<keyword evidence="8 11" id="KW-0812">Transmembrane</keyword>
<feature type="transmembrane region" description="Helical" evidence="11">
    <location>
        <begin position="22"/>
        <end position="43"/>
    </location>
</feature>
<evidence type="ECO:0000256" key="3">
    <source>
        <dbReference type="ARBA" id="ARBA00009047"/>
    </source>
</evidence>
<comment type="subcellular location">
    <subcellularLocation>
        <location evidence="2 12">Cell inner membrane</location>
        <topology evidence="2 12">Multi-pass membrane protein</topology>
    </subcellularLocation>
    <subcellularLocation>
        <location evidence="11">Cell membrane</location>
        <topology evidence="11">Multi-pass membrane protein</topology>
    </subcellularLocation>
</comment>
<dbReference type="Pfam" id="PF14785">
    <property type="entry name" value="MalF_P2"/>
    <property type="match status" value="1"/>
</dbReference>
<accession>A0ABY4S4P4</accession>
<evidence type="ECO:0000259" key="13">
    <source>
        <dbReference type="PROSITE" id="PS50928"/>
    </source>
</evidence>
<dbReference type="Gene3D" id="3.10.650.10">
    <property type="entry name" value="MalF N-terminal region-like"/>
    <property type="match status" value="1"/>
</dbReference>
<dbReference type="InterPro" id="IPR000515">
    <property type="entry name" value="MetI-like"/>
</dbReference>
<evidence type="ECO:0000313" key="14">
    <source>
        <dbReference type="EMBL" id="URI06806.1"/>
    </source>
</evidence>
<dbReference type="PROSITE" id="PS50928">
    <property type="entry name" value="ABC_TM1"/>
    <property type="match status" value="1"/>
</dbReference>
<feature type="transmembrane region" description="Helical" evidence="11">
    <location>
        <begin position="488"/>
        <end position="508"/>
    </location>
</feature>
<dbReference type="InterPro" id="IPR047103">
    <property type="entry name" value="MalF_P2_sf"/>
</dbReference>
<evidence type="ECO:0000256" key="2">
    <source>
        <dbReference type="ARBA" id="ARBA00004429"/>
    </source>
</evidence>
<sequence length="520" mass="56680">MQTTSTLGAPALAAPPASRLRWLGPALGLLLALGALYILTAVYLAGETLLAGAILATLAIAAWVYSSQRLYAYRYLFPGIAAVLIFVVFPILYTVSMSFSNASSRNLLSFQRATQYFLDETYAGEGRSLQFSLYAQGGGYQLRLQDEEAGTAFQAGPLPLDKPDPAKVKAVPASGEPGTEPLPLKDVIRLQPALKALTLQMPDGTELRSTGLRSFGPVNHLYKQEAPGQLKNQQDGSLLTANMRTGFYERADGTAVQPGFQVGIGLEHYRRIFTDEAFREPFLRIFGWTVAFAALTVLFAASLGMLLAVLLTWEALRFRSVYQTLLFLPYAVPGFISILVFKGLFNNNFGEINLILDGLFGIKPAWFSDPLLAKAMLLIVNTWLGYPYMMVICMGLIKAIPADLYEASAVAGAGPLTNFFRITLPLVLKPLTPLLIAAFAFNFNNFVLISLLTNGRPDFLDTKIPAGTTDILVSYTYRMAFEDSGQNFGLAAAVSTVIFAMVALLSWINLRAARVTKEVN</sequence>
<comment type="subunit">
    <text evidence="12">The complex is composed of two ATP-binding proteins (MalK), two transmembrane proteins (MalG and MalF) and a solute-binding protein (MalE).</text>
</comment>
<dbReference type="Gene3D" id="1.20.58.370">
    <property type="entry name" value="MalF N-terminal region-like"/>
    <property type="match status" value="1"/>
</dbReference>
<comment type="similarity">
    <text evidence="3 12">Belongs to the binding-protein-dependent transport system permease family. MalFG subfamily.</text>
</comment>
<dbReference type="PANTHER" id="PTHR47314">
    <property type="entry name" value="MALTOSE/MALTODEXTRIN TRANSPORT SYSTEM PERMEASE PROTEIN MALF"/>
    <property type="match status" value="1"/>
</dbReference>
<feature type="transmembrane region" description="Helical" evidence="11">
    <location>
        <begin position="75"/>
        <end position="95"/>
    </location>
</feature>
<keyword evidence="4 11" id="KW-0813">Transport</keyword>
<keyword evidence="9 11" id="KW-1133">Transmembrane helix</keyword>
<proteinExistence type="inferred from homology"/>
<feature type="transmembrane region" description="Helical" evidence="11">
    <location>
        <begin position="49"/>
        <end position="66"/>
    </location>
</feature>
<dbReference type="SUPFAM" id="SSF161098">
    <property type="entry name" value="MetI-like"/>
    <property type="match status" value="1"/>
</dbReference>
<evidence type="ECO:0000256" key="7">
    <source>
        <dbReference type="ARBA" id="ARBA00022597"/>
    </source>
</evidence>
<evidence type="ECO:0000256" key="5">
    <source>
        <dbReference type="ARBA" id="ARBA00022475"/>
    </source>
</evidence>
<evidence type="ECO:0000313" key="15">
    <source>
        <dbReference type="Proteomes" id="UP001056201"/>
    </source>
</evidence>
<dbReference type="InterPro" id="IPR035906">
    <property type="entry name" value="MetI-like_sf"/>
</dbReference>
<dbReference type="EMBL" id="CP097635">
    <property type="protein sequence ID" value="URI06806.1"/>
    <property type="molecule type" value="Genomic_DNA"/>
</dbReference>
<protein>
    <recommendedName>
        <fullName evidence="12">Maltose/maltodextrin transport system permease protein</fullName>
    </recommendedName>
</protein>
<dbReference type="Proteomes" id="UP001056201">
    <property type="component" value="Chromosome 1"/>
</dbReference>
<keyword evidence="7 12" id="KW-0762">Sugar transport</keyword>
<evidence type="ECO:0000256" key="12">
    <source>
        <dbReference type="RuleBase" id="RU367050"/>
    </source>
</evidence>
<feature type="transmembrane region" description="Helical" evidence="11">
    <location>
        <begin position="434"/>
        <end position="453"/>
    </location>
</feature>
<dbReference type="PANTHER" id="PTHR47314:SF1">
    <property type="entry name" value="MALTOSE_MALTODEXTRIN TRANSPORT SYSTEM PERMEASE PROTEIN MALF"/>
    <property type="match status" value="1"/>
</dbReference>
<dbReference type="InterPro" id="IPR029345">
    <property type="entry name" value="MalF_P2"/>
</dbReference>
<comment type="function">
    <text evidence="1 12">Part of the ABC transporter complex MalEFGK involved in maltose/maltodextrin import. Probably responsible for the translocation of the substrate across the membrane.</text>
</comment>
<dbReference type="RefSeq" id="WP_250195069.1">
    <property type="nucleotide sequence ID" value="NZ_CP097635.1"/>
</dbReference>
<evidence type="ECO:0000256" key="4">
    <source>
        <dbReference type="ARBA" id="ARBA00022448"/>
    </source>
</evidence>
<dbReference type="Pfam" id="PF00528">
    <property type="entry name" value="BPD_transp_1"/>
    <property type="match status" value="1"/>
</dbReference>